<keyword evidence="1" id="KW-0472">Membrane</keyword>
<reference evidence="4 5" key="1">
    <citation type="submission" date="2016-10" db="EMBL/GenBank/DDBJ databases">
        <authorList>
            <person name="de Groot N.N."/>
        </authorList>
    </citation>
    <scope>NUCLEOTIDE SEQUENCE [LARGE SCALE GENOMIC DNA]</scope>
    <source>
        <strain evidence="4 5">DSM 19706</strain>
    </source>
</reference>
<feature type="domain" description="SGNH" evidence="3">
    <location>
        <begin position="391"/>
        <end position="647"/>
    </location>
</feature>
<dbReference type="Proteomes" id="UP000199308">
    <property type="component" value="Unassembled WGS sequence"/>
</dbReference>
<proteinExistence type="predicted"/>
<dbReference type="GO" id="GO:0016020">
    <property type="term" value="C:membrane"/>
    <property type="evidence" value="ECO:0007669"/>
    <property type="project" value="TreeGrafter"/>
</dbReference>
<dbReference type="PANTHER" id="PTHR23028:SF53">
    <property type="entry name" value="ACYL_TRANSF_3 DOMAIN-CONTAINING PROTEIN"/>
    <property type="match status" value="1"/>
</dbReference>
<accession>A0A1I0E7R1</accession>
<dbReference type="AlphaFoldDB" id="A0A1I0E7R1"/>
<dbReference type="Pfam" id="PF19040">
    <property type="entry name" value="SGNH"/>
    <property type="match status" value="1"/>
</dbReference>
<keyword evidence="4" id="KW-0378">Hydrolase</keyword>
<feature type="transmembrane region" description="Helical" evidence="1">
    <location>
        <begin position="274"/>
        <end position="292"/>
    </location>
</feature>
<keyword evidence="4" id="KW-0012">Acyltransferase</keyword>
<dbReference type="InterPro" id="IPR043968">
    <property type="entry name" value="SGNH"/>
</dbReference>
<feature type="transmembrane region" description="Helical" evidence="1">
    <location>
        <begin position="352"/>
        <end position="370"/>
    </location>
</feature>
<feature type="transmembrane region" description="Helical" evidence="1">
    <location>
        <begin position="223"/>
        <end position="239"/>
    </location>
</feature>
<dbReference type="GO" id="GO:0016787">
    <property type="term" value="F:hydrolase activity"/>
    <property type="evidence" value="ECO:0007669"/>
    <property type="project" value="UniProtKB-KW"/>
</dbReference>
<dbReference type="InterPro" id="IPR002656">
    <property type="entry name" value="Acyl_transf_3_dom"/>
</dbReference>
<feature type="domain" description="Acyltransferase 3" evidence="2">
    <location>
        <begin position="6"/>
        <end position="328"/>
    </location>
</feature>
<sequence>MLTYRPEIDGLRAFAVIPVVLFHAGLLGVSGGYAGVDVFFVISGYLITSILLKDLDAGRYSLVNFYERRARRILPALLAMVIVTTLVALAIMPTELLKSYANSVLAVLTFTSNFHFFAVSDYFSTAAEQKPLLHTWSLAVEEQYYLFFPLLLAALYSKKRKLGWVLVGLTLCSLLFAQTLATLHYVDANFYLIFSRAWELFFGALIAYWHLDKTSTHKAVKSVLAIVGLVMIIGSYVLFDHATPFPSIYTILPVLGTCLVICCADKNNIVGKVLSIKAIVYVGLLSYSLYLWHQPIFAFLRMKTFGEPSVEAFVFAIALSGLLAYLSYRYVETPFRRKTSVGSLSILKGSGVALLSVMILAGIILAGKGFPQRFENAYQDSIVASPMRKQCHTFSEDYLPAQKACQYNQGTTTWALFGDSHLVELGFALADRLNEQDQSLLHLTFSGCAPALSFEVIKPGCHRWFRESLEFLVNNKQIKHVLFGFRTSSFLYGEHDKVYPHIPAENANHRLTNEFHQLSSEQAAEMYWQDYVKALQKLLDSGKQVYVLFPVPEIPDDINTILTPFSIFGGSYSYDLTKTTPLSYYEQRNAFVLSKLRALPFDEQLKPLKPTKALCSQSHCAAVLKNKSMYFDNNHLSLDGAKAVISLIPLH</sequence>
<feature type="transmembrane region" description="Helical" evidence="1">
    <location>
        <begin position="312"/>
        <end position="331"/>
    </location>
</feature>
<evidence type="ECO:0000259" key="3">
    <source>
        <dbReference type="Pfam" id="PF19040"/>
    </source>
</evidence>
<feature type="transmembrane region" description="Helical" evidence="1">
    <location>
        <begin position="12"/>
        <end position="29"/>
    </location>
</feature>
<gene>
    <name evidence="4" type="ORF">SAMN05660429_01765</name>
</gene>
<name>A0A1I0E7R1_THASX</name>
<dbReference type="InterPro" id="IPR050879">
    <property type="entry name" value="Acyltransferase_3"/>
</dbReference>
<keyword evidence="4" id="KW-0808">Transferase</keyword>
<evidence type="ECO:0000256" key="1">
    <source>
        <dbReference type="SAM" id="Phobius"/>
    </source>
</evidence>
<dbReference type="RefSeq" id="WP_093329349.1">
    <property type="nucleotide sequence ID" value="NZ_AP027363.1"/>
</dbReference>
<feature type="transmembrane region" description="Helical" evidence="1">
    <location>
        <begin position="162"/>
        <end position="184"/>
    </location>
</feature>
<feature type="transmembrane region" description="Helical" evidence="1">
    <location>
        <begin position="245"/>
        <end position="262"/>
    </location>
</feature>
<organism evidence="4 5">
    <name type="scientific">Thalassotalea agarivorans</name>
    <name type="common">Thalassomonas agarivorans</name>
    <dbReference type="NCBI Taxonomy" id="349064"/>
    <lineage>
        <taxon>Bacteria</taxon>
        <taxon>Pseudomonadati</taxon>
        <taxon>Pseudomonadota</taxon>
        <taxon>Gammaproteobacteria</taxon>
        <taxon>Alteromonadales</taxon>
        <taxon>Colwelliaceae</taxon>
        <taxon>Thalassotalea</taxon>
    </lineage>
</organism>
<dbReference type="Pfam" id="PF01757">
    <property type="entry name" value="Acyl_transf_3"/>
    <property type="match status" value="1"/>
</dbReference>
<keyword evidence="5" id="KW-1185">Reference proteome</keyword>
<evidence type="ECO:0000313" key="4">
    <source>
        <dbReference type="EMBL" id="SET41218.1"/>
    </source>
</evidence>
<dbReference type="GO" id="GO:0009103">
    <property type="term" value="P:lipopolysaccharide biosynthetic process"/>
    <property type="evidence" value="ECO:0007669"/>
    <property type="project" value="TreeGrafter"/>
</dbReference>
<protein>
    <submittedName>
        <fullName evidence="4">Peptidoglycan/LPS O-acetylase OafA/YrhL, contains acyltransferase and SGNH-hydrolase domains</fullName>
    </submittedName>
</protein>
<keyword evidence="1" id="KW-1133">Transmembrane helix</keyword>
<feature type="transmembrane region" description="Helical" evidence="1">
    <location>
        <begin position="73"/>
        <end position="92"/>
    </location>
</feature>
<feature type="transmembrane region" description="Helical" evidence="1">
    <location>
        <begin position="104"/>
        <end position="123"/>
    </location>
</feature>
<dbReference type="PANTHER" id="PTHR23028">
    <property type="entry name" value="ACETYLTRANSFERASE"/>
    <property type="match status" value="1"/>
</dbReference>
<dbReference type="STRING" id="349064.SAMN05660429_01765"/>
<dbReference type="GO" id="GO:0016747">
    <property type="term" value="F:acyltransferase activity, transferring groups other than amino-acyl groups"/>
    <property type="evidence" value="ECO:0007669"/>
    <property type="project" value="InterPro"/>
</dbReference>
<dbReference type="OrthoDB" id="9767863at2"/>
<keyword evidence="1" id="KW-0812">Transmembrane</keyword>
<evidence type="ECO:0000259" key="2">
    <source>
        <dbReference type="Pfam" id="PF01757"/>
    </source>
</evidence>
<feature type="transmembrane region" description="Helical" evidence="1">
    <location>
        <begin position="190"/>
        <end position="211"/>
    </location>
</feature>
<dbReference type="EMBL" id="FOHK01000007">
    <property type="protein sequence ID" value="SET41218.1"/>
    <property type="molecule type" value="Genomic_DNA"/>
</dbReference>
<evidence type="ECO:0000313" key="5">
    <source>
        <dbReference type="Proteomes" id="UP000199308"/>
    </source>
</evidence>